<evidence type="ECO:0000313" key="7">
    <source>
        <dbReference type="Proteomes" id="UP000588604"/>
    </source>
</evidence>
<accession>A0A841MQ56</accession>
<comment type="cofactor">
    <cofactor evidence="5">
        <name>Ca(2+)</name>
        <dbReference type="ChEBI" id="CHEBI:29108"/>
    </cofactor>
    <text evidence="5">Binds 1 Ca(2+) ion per dimer.</text>
</comment>
<evidence type="ECO:0000256" key="1">
    <source>
        <dbReference type="ARBA" id="ARBA00006586"/>
    </source>
</evidence>
<comment type="similarity">
    <text evidence="1">Belongs to the peptidase S45 family.</text>
</comment>
<dbReference type="PANTHER" id="PTHR34218:SF4">
    <property type="entry name" value="ACYL-HOMOSERINE LACTONE ACYLASE QUIP"/>
    <property type="match status" value="1"/>
</dbReference>
<dbReference type="GO" id="GO:0046872">
    <property type="term" value="F:metal ion binding"/>
    <property type="evidence" value="ECO:0007669"/>
    <property type="project" value="UniProtKB-KW"/>
</dbReference>
<feature type="active site" description="Nucleophile" evidence="4">
    <location>
        <position position="277"/>
    </location>
</feature>
<feature type="binding site" evidence="5">
    <location>
        <position position="349"/>
    </location>
    <ligand>
        <name>Ca(2+)</name>
        <dbReference type="ChEBI" id="CHEBI:29108"/>
    </ligand>
</feature>
<dbReference type="AlphaFoldDB" id="A0A841MQ56"/>
<dbReference type="RefSeq" id="WP_184496491.1">
    <property type="nucleotide sequence ID" value="NZ_JACIJO010000003.1"/>
</dbReference>
<dbReference type="Gene3D" id="3.60.20.10">
    <property type="entry name" value="Glutamine Phosphoribosylpyrophosphate, subunit 1, domain 1"/>
    <property type="match status" value="1"/>
</dbReference>
<dbReference type="PIRSF" id="PIRSF001227">
    <property type="entry name" value="Pen_acylase"/>
    <property type="match status" value="1"/>
</dbReference>
<dbReference type="PANTHER" id="PTHR34218">
    <property type="entry name" value="PEPTIDASE S45 PENICILLIN AMIDASE"/>
    <property type="match status" value="1"/>
</dbReference>
<dbReference type="Pfam" id="PF01804">
    <property type="entry name" value="Penicil_amidase"/>
    <property type="match status" value="1"/>
</dbReference>
<evidence type="ECO:0000256" key="4">
    <source>
        <dbReference type="PIRSR" id="PIRSR001227-1"/>
    </source>
</evidence>
<keyword evidence="5" id="KW-0106">Calcium</keyword>
<proteinExistence type="inferred from homology"/>
<keyword evidence="5" id="KW-0479">Metal-binding</keyword>
<dbReference type="InterPro" id="IPR043147">
    <property type="entry name" value="Penicillin_amidase_A-knob"/>
</dbReference>
<dbReference type="GO" id="GO:0017000">
    <property type="term" value="P:antibiotic biosynthetic process"/>
    <property type="evidence" value="ECO:0007669"/>
    <property type="project" value="InterPro"/>
</dbReference>
<dbReference type="GO" id="GO:0008953">
    <property type="term" value="F:penicillin amidase activity"/>
    <property type="evidence" value="ECO:0007669"/>
    <property type="project" value="UniProtKB-EC"/>
</dbReference>
<dbReference type="CDD" id="cd03747">
    <property type="entry name" value="Ntn_PGA_like"/>
    <property type="match status" value="1"/>
</dbReference>
<dbReference type="InterPro" id="IPR014395">
    <property type="entry name" value="Pen/GL7ACA/AHL_acylase"/>
</dbReference>
<dbReference type="Gene3D" id="1.10.1400.10">
    <property type="match status" value="1"/>
</dbReference>
<dbReference type="InterPro" id="IPR043146">
    <property type="entry name" value="Penicillin_amidase_N_B-knob"/>
</dbReference>
<feature type="binding site" evidence="5">
    <location>
        <position position="352"/>
    </location>
    <ligand>
        <name>Ca(2+)</name>
        <dbReference type="ChEBI" id="CHEBI:29108"/>
    </ligand>
</feature>
<dbReference type="InterPro" id="IPR002692">
    <property type="entry name" value="S45"/>
</dbReference>
<dbReference type="EMBL" id="JACIJO010000003">
    <property type="protein sequence ID" value="MBB6327729.1"/>
    <property type="molecule type" value="Genomic_DNA"/>
</dbReference>
<dbReference type="SUPFAM" id="SSF56235">
    <property type="entry name" value="N-terminal nucleophile aminohydrolases (Ntn hydrolases)"/>
    <property type="match status" value="1"/>
</dbReference>
<protein>
    <submittedName>
        <fullName evidence="6">Penicillin amidase</fullName>
        <ecNumber evidence="6">3.5.1.11</ecNumber>
    </submittedName>
</protein>
<dbReference type="InterPro" id="IPR029055">
    <property type="entry name" value="Ntn_hydrolases_N"/>
</dbReference>
<evidence type="ECO:0000256" key="5">
    <source>
        <dbReference type="PIRSR" id="PIRSR001227-2"/>
    </source>
</evidence>
<sequence>MKYISFLLVLAITITLAVLISRPIGPVPPVAPLIDPNHGFWQNMYSEDELIEEELSLPDLSNPVTVVYDENLIPHIFAANKKDLYMAQGYITAKHRLWQMEFQTRAAAGRLSEIVGDIALDLDRMTRRKGLGYGAELGMEFLEKNDPETLEYLKSYAAGVNQYISQLSPGQTPVEYKILNYRPEEWTPYKSLLLLKYMSDMLVGDRDLEYTNLRKILGAQMLDKLYPDLPNEPDPVIEAGKVWDFDAIPVTKPDSINYPDETWKMDPLPQPVEGIGSNNWAVAPSKTKNGNPILANDPHLGLNLPSLWYSLQLTTPEYSVKGASLPGALGIISGFNQNIAWGVTNATKDARDWYKITFQSEDRKAYKYGDEWRPTTFRVEEIKIKGQEAFLDTVVYTHYGPVVYDKNFRGDRQDVNFALKWTVHMGSNEQKTFLLLNEAKDHKDYNIALDNFTAPAQNFVFASKSGDIAMRIQGKFALKWPEQGKFLMDGSDPKMEWQTYIPNDQNPQTLNPERGFVASANQHPVDSNYPYYVFDNSYEHYRNRRINGRLRQMDQITIDDMKALQFDDYYQQASEILPTMLSLLGDAFKENDKAQEYLSQLKEWDFYADPNQKAPTLYYIWWNDLYGQIWKKWDEFGVPVVKPNSYQTIQFLLNEPEAKIFDVENTSEVETAKDHVQKSFQMMLDEMGKWEEENGDYAWANYKNTTIQHLVPQFKAFSVSHVYTGGGAGIVNATSGRHGASWRMVVELGDKPTAFGVYPGGQSGNPGSKYYKNFIPVWAEGKYLNFNLREESEAEGVLFQTTLK</sequence>
<dbReference type="Proteomes" id="UP000588604">
    <property type="component" value="Unassembled WGS sequence"/>
</dbReference>
<keyword evidence="7" id="KW-1185">Reference proteome</keyword>
<gene>
    <name evidence="6" type="ORF">FHS59_003372</name>
</gene>
<evidence type="ECO:0000256" key="3">
    <source>
        <dbReference type="ARBA" id="ARBA00023145"/>
    </source>
</evidence>
<keyword evidence="3" id="KW-0865">Zymogen</keyword>
<comment type="caution">
    <text evidence="6">The sequence shown here is derived from an EMBL/GenBank/DDBJ whole genome shotgun (WGS) entry which is preliminary data.</text>
</comment>
<reference evidence="6 7" key="1">
    <citation type="submission" date="2020-08" db="EMBL/GenBank/DDBJ databases">
        <title>Genomic Encyclopedia of Type Strains, Phase IV (KMG-IV): sequencing the most valuable type-strain genomes for metagenomic binning, comparative biology and taxonomic classification.</title>
        <authorList>
            <person name="Goeker M."/>
        </authorList>
    </citation>
    <scope>NUCLEOTIDE SEQUENCE [LARGE SCALE GENOMIC DNA]</scope>
    <source>
        <strain evidence="6 7">DSM 102044</strain>
    </source>
</reference>
<keyword evidence="2 6" id="KW-0378">Hydrolase</keyword>
<organism evidence="6 7">
    <name type="scientific">Algoriphagus iocasae</name>
    <dbReference type="NCBI Taxonomy" id="1836499"/>
    <lineage>
        <taxon>Bacteria</taxon>
        <taxon>Pseudomonadati</taxon>
        <taxon>Bacteroidota</taxon>
        <taxon>Cytophagia</taxon>
        <taxon>Cytophagales</taxon>
        <taxon>Cyclobacteriaceae</taxon>
        <taxon>Algoriphagus</taxon>
    </lineage>
</organism>
<name>A0A841MQ56_9BACT</name>
<dbReference type="EC" id="3.5.1.11" evidence="6"/>
<evidence type="ECO:0000313" key="6">
    <source>
        <dbReference type="EMBL" id="MBB6327729.1"/>
    </source>
</evidence>
<dbReference type="InterPro" id="IPR023343">
    <property type="entry name" value="Penicillin_amidase_dom1"/>
</dbReference>
<dbReference type="Gene3D" id="2.30.120.10">
    <property type="match status" value="1"/>
</dbReference>
<evidence type="ECO:0000256" key="2">
    <source>
        <dbReference type="ARBA" id="ARBA00022801"/>
    </source>
</evidence>
<dbReference type="Gene3D" id="1.10.439.10">
    <property type="entry name" value="Penicillin Amidohydrolase, domain 1"/>
    <property type="match status" value="1"/>
</dbReference>